<evidence type="ECO:0000256" key="11">
    <source>
        <dbReference type="RuleBase" id="RU365020"/>
    </source>
</evidence>
<evidence type="ECO:0000256" key="10">
    <source>
        <dbReference type="ARBA" id="ARBA00048682"/>
    </source>
</evidence>
<dbReference type="Proteomes" id="UP000295525">
    <property type="component" value="Unassembled WGS sequence"/>
</dbReference>
<dbReference type="Gene3D" id="3.90.550.10">
    <property type="entry name" value="Spore Coat Polysaccharide Biosynthesis Protein SpsA, Chain A"/>
    <property type="match status" value="1"/>
</dbReference>
<dbReference type="InterPro" id="IPR001173">
    <property type="entry name" value="Glyco_trans_2-like"/>
</dbReference>
<dbReference type="EC" id="2.4.1.12" evidence="11"/>
<dbReference type="InterPro" id="IPR003919">
    <property type="entry name" value="Cell_synth_A"/>
</dbReference>
<comment type="pathway">
    <text evidence="11">Glycan metabolism; bacterial cellulose biosynthesis.</text>
</comment>
<keyword evidence="3 11" id="KW-0997">Cell inner membrane</keyword>
<dbReference type="InterPro" id="IPR050321">
    <property type="entry name" value="Glycosyltr_2/OpgH_subfam"/>
</dbReference>
<evidence type="ECO:0000256" key="6">
    <source>
        <dbReference type="ARBA" id="ARBA00022692"/>
    </source>
</evidence>
<evidence type="ECO:0000256" key="2">
    <source>
        <dbReference type="ARBA" id="ARBA00022475"/>
    </source>
</evidence>
<organism evidence="14 15">
    <name type="scientific">Paralcaligenes ureilyticus</name>
    <dbReference type="NCBI Taxonomy" id="627131"/>
    <lineage>
        <taxon>Bacteria</taxon>
        <taxon>Pseudomonadati</taxon>
        <taxon>Pseudomonadota</taxon>
        <taxon>Betaproteobacteria</taxon>
        <taxon>Burkholderiales</taxon>
        <taxon>Alcaligenaceae</taxon>
        <taxon>Paralcaligenes</taxon>
    </lineage>
</organism>
<dbReference type="GO" id="GO:0006011">
    <property type="term" value="P:UDP-alpha-D-glucose metabolic process"/>
    <property type="evidence" value="ECO:0007669"/>
    <property type="project" value="InterPro"/>
</dbReference>
<evidence type="ECO:0000259" key="12">
    <source>
        <dbReference type="Pfam" id="PF00535"/>
    </source>
</evidence>
<keyword evidence="8 11" id="KW-1133">Transmembrane helix</keyword>
<evidence type="ECO:0000313" key="14">
    <source>
        <dbReference type="EMBL" id="TCT07470.1"/>
    </source>
</evidence>
<dbReference type="GO" id="GO:0016760">
    <property type="term" value="F:cellulose synthase (UDP-forming) activity"/>
    <property type="evidence" value="ECO:0007669"/>
    <property type="project" value="UniProtKB-EC"/>
</dbReference>
<protein>
    <recommendedName>
        <fullName evidence="11">Cellulose synthase catalytic subunit [UDP-forming]</fullName>
        <ecNumber evidence="11">2.4.1.12</ecNumber>
    </recommendedName>
</protein>
<keyword evidence="5 11" id="KW-0808">Transferase</keyword>
<comment type="cofactor">
    <cofactor evidence="11">
        <name>Mg(2+)</name>
        <dbReference type="ChEBI" id="CHEBI:18420"/>
    </cofactor>
</comment>
<feature type="transmembrane region" description="Helical" evidence="11">
    <location>
        <begin position="269"/>
        <end position="290"/>
    </location>
</feature>
<feature type="transmembrane region" description="Helical" evidence="11">
    <location>
        <begin position="235"/>
        <end position="254"/>
    </location>
</feature>
<accession>A0A4R3M2U5</accession>
<feature type="domain" description="Glycosyltransferase 2-like" evidence="12">
    <location>
        <begin position="315"/>
        <end position="485"/>
    </location>
</feature>
<dbReference type="UniPathway" id="UPA00694"/>
<comment type="catalytic activity">
    <reaction evidence="10 11">
        <text>[(1-&gt;4)-beta-D-glucosyl](n) + UDP-alpha-D-glucose = [(1-&gt;4)-beta-D-glucosyl](n+1) + UDP + H(+)</text>
        <dbReference type="Rhea" id="RHEA:19929"/>
        <dbReference type="Rhea" id="RHEA-COMP:10033"/>
        <dbReference type="Rhea" id="RHEA-COMP:10034"/>
        <dbReference type="ChEBI" id="CHEBI:15378"/>
        <dbReference type="ChEBI" id="CHEBI:18246"/>
        <dbReference type="ChEBI" id="CHEBI:58223"/>
        <dbReference type="ChEBI" id="CHEBI:58885"/>
        <dbReference type="EC" id="2.4.1.12"/>
    </reaction>
</comment>
<dbReference type="NCBIfam" id="NF008558">
    <property type="entry name" value="PRK11498.1"/>
    <property type="match status" value="1"/>
</dbReference>
<dbReference type="SUPFAM" id="SSF141371">
    <property type="entry name" value="PilZ domain-like"/>
    <property type="match status" value="1"/>
</dbReference>
<evidence type="ECO:0000256" key="5">
    <source>
        <dbReference type="ARBA" id="ARBA00022679"/>
    </source>
</evidence>
<dbReference type="GO" id="GO:0005886">
    <property type="term" value="C:plasma membrane"/>
    <property type="evidence" value="ECO:0007669"/>
    <property type="project" value="UniProtKB-SubCell"/>
</dbReference>
<evidence type="ECO:0000256" key="3">
    <source>
        <dbReference type="ARBA" id="ARBA00022519"/>
    </source>
</evidence>
<evidence type="ECO:0000256" key="9">
    <source>
        <dbReference type="ARBA" id="ARBA00023136"/>
    </source>
</evidence>
<evidence type="ECO:0000256" key="7">
    <source>
        <dbReference type="ARBA" id="ARBA00022916"/>
    </source>
</evidence>
<dbReference type="Pfam" id="PF07238">
    <property type="entry name" value="PilZ"/>
    <property type="match status" value="1"/>
</dbReference>
<dbReference type="RefSeq" id="WP_243700868.1">
    <property type="nucleotide sequence ID" value="NZ_SMAJ01000006.1"/>
</dbReference>
<dbReference type="PRINTS" id="PR01439">
    <property type="entry name" value="CELLSNTHASEA"/>
</dbReference>
<evidence type="ECO:0000313" key="15">
    <source>
        <dbReference type="Proteomes" id="UP000295525"/>
    </source>
</evidence>
<feature type="transmembrane region" description="Helical" evidence="11">
    <location>
        <begin position="188"/>
        <end position="207"/>
    </location>
</feature>
<dbReference type="PANTHER" id="PTHR43867:SF2">
    <property type="entry name" value="CELLULOSE SYNTHASE CATALYTIC SUBUNIT A [UDP-FORMING]"/>
    <property type="match status" value="1"/>
</dbReference>
<sequence>MSAPAFAPDAPDNGFRMRCAASLGVAPQASWPIWLLRVFFCAPAAGKPDWILLCVTALYQRACDRLDISAERMWFDWPLRLLIRAPGAGRPDFIRKGLLAGIFKAADALGVIELYSLRAWIWRVFIQPPSKNTFGRALVDWVDWMVAIVRRPLRWVYARLAAMLPPVPWERWSQATERRIGGLGRYKAIMIVLVVFGLGVLLLVGTAPLAPDSQILFFGITVVISLFVRRFPGRLAVLLLVALSATATFRYIWWRTTQTLDFPSSTEALIGYALYFAEAYTWFILVLGYVQTTWPLKRHVMKLPDDIALWPSVDVFIPTYNEPLSVVKPTIYAAQGIDWPADRLRIHLLDDGKRPEFREFAKIAGVNYITRDDNRHAKAGNINRALEKTQGEYIAIFDCDHIPTRSFLQTTMGTMLADEKCALVQTPHHFFSPDPFERNLNTFRKVPGEGSLFYGLVQDGNDLWNATFFCGSCAVIKRAPLEEIGGIAVETVTEDAHTSLKLHRLGYKSAYLSTIQAAGLATETLAGHISQRIRWARGMAQIFRIDNPFFGKGLSFFQRLCYGNAMLHFFYGIPRLVFLVMPTAFLLFQMYFINASALALAAFVLPHIMLANIANSRVQGKFRHSFWAEVYESVLAWYVILPTTIAFFSPNHGRFNVTSKGGQVEQGYRDWSISMPYLILAVINLVAFGFGLMRFYWGTSETSTIMINLFWTLYNMIMLGAAISVSRETRQIRGAHRSPMRIAATVLLQDGHTVACHTSDYSTGGFGLTLPEPLPLEQGTPLGVCLGLGERQFYFEARVARSIGRRMGVEFASLSAEKERELIQCTFGRADAWLESDADNVPDLPLRSLIEVIVMGFEGYVKLGGEMLGSIWSLLALGRRRA</sequence>
<dbReference type="InterPro" id="IPR029044">
    <property type="entry name" value="Nucleotide-diphossugar_trans"/>
</dbReference>
<comment type="subcellular location">
    <subcellularLocation>
        <location evidence="1">Cell inner membrane</location>
        <topology evidence="1">Multi-pass membrane protein</topology>
    </subcellularLocation>
</comment>
<keyword evidence="6 11" id="KW-0812">Transmembrane</keyword>
<feature type="transmembrane region" description="Helical" evidence="11">
    <location>
        <begin position="703"/>
        <end position="723"/>
    </location>
</feature>
<evidence type="ECO:0000256" key="1">
    <source>
        <dbReference type="ARBA" id="ARBA00004429"/>
    </source>
</evidence>
<reference evidence="14 15" key="1">
    <citation type="submission" date="2019-03" db="EMBL/GenBank/DDBJ databases">
        <title>Genomic Encyclopedia of Type Strains, Phase IV (KMG-IV): sequencing the most valuable type-strain genomes for metagenomic binning, comparative biology and taxonomic classification.</title>
        <authorList>
            <person name="Goeker M."/>
        </authorList>
    </citation>
    <scope>NUCLEOTIDE SEQUENCE [LARGE SCALE GENOMIC DNA]</scope>
    <source>
        <strain evidence="14 15">DSM 24591</strain>
    </source>
</reference>
<dbReference type="GO" id="GO:0035438">
    <property type="term" value="F:cyclic-di-GMP binding"/>
    <property type="evidence" value="ECO:0007669"/>
    <property type="project" value="InterPro"/>
</dbReference>
<keyword evidence="7 11" id="KW-0135">Cellulose biosynthesis</keyword>
<dbReference type="EMBL" id="SMAJ01000006">
    <property type="protein sequence ID" value="TCT07470.1"/>
    <property type="molecule type" value="Genomic_DNA"/>
</dbReference>
<feature type="transmembrane region" description="Helical" evidence="11">
    <location>
        <begin position="677"/>
        <end position="697"/>
    </location>
</feature>
<dbReference type="NCBIfam" id="TIGR03030">
    <property type="entry name" value="CelA"/>
    <property type="match status" value="1"/>
</dbReference>
<gene>
    <name evidence="14" type="ORF">EDC26_106194</name>
</gene>
<feature type="domain" description="PilZ" evidence="13">
    <location>
        <begin position="731"/>
        <end position="828"/>
    </location>
</feature>
<keyword evidence="15" id="KW-1185">Reference proteome</keyword>
<keyword evidence="4 11" id="KW-0328">Glycosyltransferase</keyword>
<evidence type="ECO:0000256" key="4">
    <source>
        <dbReference type="ARBA" id="ARBA00022676"/>
    </source>
</evidence>
<dbReference type="InterPro" id="IPR009875">
    <property type="entry name" value="PilZ_domain"/>
</dbReference>
<keyword evidence="11" id="KW-0973">c-di-GMP</keyword>
<evidence type="ECO:0000259" key="13">
    <source>
        <dbReference type="Pfam" id="PF07238"/>
    </source>
</evidence>
<comment type="caution">
    <text evidence="14">The sequence shown here is derived from an EMBL/GenBank/DDBJ whole genome shotgun (WGS) entry which is preliminary data.</text>
</comment>
<name>A0A4R3M2U5_9BURK</name>
<dbReference type="SUPFAM" id="SSF53448">
    <property type="entry name" value="Nucleotide-diphospho-sugar transferases"/>
    <property type="match status" value="1"/>
</dbReference>
<dbReference type="PANTHER" id="PTHR43867">
    <property type="entry name" value="CELLULOSE SYNTHASE CATALYTIC SUBUNIT A [UDP-FORMING]"/>
    <property type="match status" value="1"/>
</dbReference>
<comment type="function">
    <text evidence="11">Catalytic subunit of cellulose synthase. It polymerizes uridine 5'-diphosphate glucose to cellulose.</text>
</comment>
<feature type="transmembrane region" description="Helical" evidence="11">
    <location>
        <begin position="591"/>
        <end position="614"/>
    </location>
</feature>
<proteinExistence type="predicted"/>
<feature type="transmembrane region" description="Helical" evidence="11">
    <location>
        <begin position="213"/>
        <end position="228"/>
    </location>
</feature>
<dbReference type="CDD" id="cd06421">
    <property type="entry name" value="CESA_CelA_like"/>
    <property type="match status" value="1"/>
</dbReference>
<keyword evidence="2 11" id="KW-1003">Cell membrane</keyword>
<dbReference type="Pfam" id="PF00535">
    <property type="entry name" value="Glycos_transf_2"/>
    <property type="match status" value="1"/>
</dbReference>
<keyword evidence="9 11" id="KW-0472">Membrane</keyword>
<feature type="transmembrane region" description="Helical" evidence="11">
    <location>
        <begin position="565"/>
        <end position="585"/>
    </location>
</feature>
<dbReference type="GO" id="GO:0030244">
    <property type="term" value="P:cellulose biosynthetic process"/>
    <property type="evidence" value="ECO:0007669"/>
    <property type="project" value="UniProtKB-KW"/>
</dbReference>
<dbReference type="Gene3D" id="2.40.10.220">
    <property type="entry name" value="predicted glycosyltransferase like domains"/>
    <property type="match status" value="1"/>
</dbReference>
<evidence type="ECO:0000256" key="8">
    <source>
        <dbReference type="ARBA" id="ARBA00022989"/>
    </source>
</evidence>
<dbReference type="AlphaFoldDB" id="A0A4R3M2U5"/>